<accession>A0A7K3LRD3</accession>
<name>A0A7K3LRD3_9ACTN</name>
<feature type="region of interest" description="Disordered" evidence="1">
    <location>
        <begin position="1"/>
        <end position="27"/>
    </location>
</feature>
<reference evidence="2 3" key="1">
    <citation type="submission" date="2020-01" db="EMBL/GenBank/DDBJ databases">
        <title>Investigation of new actinobacteria for the biodesulphurisation of diesel fuel.</title>
        <authorList>
            <person name="Athi Narayanan S.M."/>
        </authorList>
    </citation>
    <scope>NUCLEOTIDE SEQUENCE [LARGE SCALE GENOMIC DNA]</scope>
    <source>
        <strain evidence="2 3">213E</strain>
    </source>
</reference>
<evidence type="ECO:0000256" key="1">
    <source>
        <dbReference type="SAM" id="MobiDB-lite"/>
    </source>
</evidence>
<dbReference type="RefSeq" id="WP_059037118.1">
    <property type="nucleotide sequence ID" value="NZ_JAADZU010000047.1"/>
</dbReference>
<dbReference type="AlphaFoldDB" id="A0A7K3LRD3"/>
<feature type="region of interest" description="Disordered" evidence="1">
    <location>
        <begin position="118"/>
        <end position="163"/>
    </location>
</feature>
<feature type="compositionally biased region" description="Basic residues" evidence="1">
    <location>
        <begin position="148"/>
        <end position="157"/>
    </location>
</feature>
<sequence>MADDVASMVADDAASTVTESSEGAPIGVCRREPGFAMPGVARSEILTPPTPSLPGMVRGRRWRITLDVIQIRAGEQLSTVDDRTMVRRVVGAEPDEMQQRPASAQWVQGWTAMVEAARGRSVPHLGDGTSGGLSPPGTSRLVAERTVHSRSRRKAKAAVRESL</sequence>
<comment type="caution">
    <text evidence="2">The sequence shown here is derived from an EMBL/GenBank/DDBJ whole genome shotgun (WGS) entry which is preliminary data.</text>
</comment>
<dbReference type="Proteomes" id="UP000466307">
    <property type="component" value="Unassembled WGS sequence"/>
</dbReference>
<protein>
    <submittedName>
        <fullName evidence="2">Uncharacterized protein</fullName>
    </submittedName>
</protein>
<evidence type="ECO:0000313" key="2">
    <source>
        <dbReference type="EMBL" id="NDK90803.1"/>
    </source>
</evidence>
<keyword evidence="3" id="KW-1185">Reference proteome</keyword>
<evidence type="ECO:0000313" key="3">
    <source>
        <dbReference type="Proteomes" id="UP000466307"/>
    </source>
</evidence>
<dbReference type="EMBL" id="JAADZU010000047">
    <property type="protein sequence ID" value="NDK90803.1"/>
    <property type="molecule type" value="Genomic_DNA"/>
</dbReference>
<gene>
    <name evidence="2" type="ORF">GYA93_14605</name>
</gene>
<organism evidence="2 3">
    <name type="scientific">Gordonia desulfuricans</name>
    <dbReference type="NCBI Taxonomy" id="89051"/>
    <lineage>
        <taxon>Bacteria</taxon>
        <taxon>Bacillati</taxon>
        <taxon>Actinomycetota</taxon>
        <taxon>Actinomycetes</taxon>
        <taxon>Mycobacteriales</taxon>
        <taxon>Gordoniaceae</taxon>
        <taxon>Gordonia</taxon>
    </lineage>
</organism>
<feature type="compositionally biased region" description="Low complexity" evidence="1">
    <location>
        <begin position="1"/>
        <end position="15"/>
    </location>
</feature>
<proteinExistence type="predicted"/>